<dbReference type="InterPro" id="IPR036390">
    <property type="entry name" value="WH_DNA-bd_sf"/>
</dbReference>
<proteinExistence type="predicted"/>
<dbReference type="Pfam" id="PF13404">
    <property type="entry name" value="HTH_AsnC-type"/>
    <property type="match status" value="2"/>
</dbReference>
<dbReference type="RefSeq" id="WP_276091942.1">
    <property type="nucleotide sequence ID" value="NZ_JARJBC010000001.1"/>
</dbReference>
<evidence type="ECO:0000256" key="2">
    <source>
        <dbReference type="ARBA" id="ARBA00023125"/>
    </source>
</evidence>
<dbReference type="CDD" id="cd00090">
    <property type="entry name" value="HTH_ARSR"/>
    <property type="match status" value="1"/>
</dbReference>
<dbReference type="Gene3D" id="1.10.10.10">
    <property type="entry name" value="Winged helix-like DNA-binding domain superfamily/Winged helix DNA-binding domain"/>
    <property type="match status" value="2"/>
</dbReference>
<feature type="domain" description="HTH asnC-type" evidence="4">
    <location>
        <begin position="178"/>
        <end position="238"/>
    </location>
</feature>
<dbReference type="Gene3D" id="3.30.70.920">
    <property type="match status" value="1"/>
</dbReference>
<gene>
    <name evidence="5" type="ORF">P3G67_02350</name>
</gene>
<dbReference type="SUPFAM" id="SSF54909">
    <property type="entry name" value="Dimeric alpha+beta barrel"/>
    <property type="match status" value="1"/>
</dbReference>
<sequence>MGSDSYDEIDLKILHALHLDARVPFSRVASVIGVSDQTVARRYARLCSAGSLRVWGLADPSRLGQVEWLVRIRCTPDSAGDVASALARRTDTSWISRTSGGTELVCRTYAPTPADELLLKTLPRSARILDVSAHCLLHTFFGRTSSVITKLNALSPDQAAQLRPPTAPPVDPAKPVTLDEVDQRILALLRGDGRAPINQLAAGAGVSHSTVQRRISELRESGVLYFDIDTERARLGLQIRTLLWLAVAPAHLDSTGAALAEHPEVAFAAAITGAHNLYASVATPSIPAVYTYLTTTISTLPAVQSFESSLVLHTIKGPAGIRSPGSDR</sequence>
<dbReference type="PRINTS" id="PR00033">
    <property type="entry name" value="HTHASNC"/>
</dbReference>
<organism evidence="5 6">
    <name type="scientific">Streptomyces silvisoli</name>
    <dbReference type="NCBI Taxonomy" id="3034235"/>
    <lineage>
        <taxon>Bacteria</taxon>
        <taxon>Bacillati</taxon>
        <taxon>Actinomycetota</taxon>
        <taxon>Actinomycetes</taxon>
        <taxon>Kitasatosporales</taxon>
        <taxon>Streptomycetaceae</taxon>
        <taxon>Streptomyces</taxon>
    </lineage>
</organism>
<dbReference type="EMBL" id="JARJBC010000001">
    <property type="protein sequence ID" value="MDF3288090.1"/>
    <property type="molecule type" value="Genomic_DNA"/>
</dbReference>
<dbReference type="InterPro" id="IPR011991">
    <property type="entry name" value="ArsR-like_HTH"/>
</dbReference>
<keyword evidence="2" id="KW-0238">DNA-binding</keyword>
<dbReference type="InterPro" id="IPR036388">
    <property type="entry name" value="WH-like_DNA-bd_sf"/>
</dbReference>
<dbReference type="Pfam" id="PF01037">
    <property type="entry name" value="AsnC_trans_reg"/>
    <property type="match status" value="1"/>
</dbReference>
<dbReference type="SMART" id="SM00344">
    <property type="entry name" value="HTH_ASNC"/>
    <property type="match status" value="2"/>
</dbReference>
<name>A0ABT5ZE38_9ACTN</name>
<dbReference type="Proteomes" id="UP001216579">
    <property type="component" value="Unassembled WGS sequence"/>
</dbReference>
<dbReference type="SUPFAM" id="SSF46785">
    <property type="entry name" value="Winged helix' DNA-binding domain"/>
    <property type="match status" value="2"/>
</dbReference>
<dbReference type="InterPro" id="IPR019887">
    <property type="entry name" value="Tscrpt_reg_AsnC/Lrp_C"/>
</dbReference>
<evidence type="ECO:0000256" key="1">
    <source>
        <dbReference type="ARBA" id="ARBA00023015"/>
    </source>
</evidence>
<keyword evidence="1" id="KW-0805">Transcription regulation</keyword>
<keyword evidence="3" id="KW-0804">Transcription</keyword>
<evidence type="ECO:0000313" key="6">
    <source>
        <dbReference type="Proteomes" id="UP001216579"/>
    </source>
</evidence>
<evidence type="ECO:0000313" key="5">
    <source>
        <dbReference type="EMBL" id="MDF3288090.1"/>
    </source>
</evidence>
<dbReference type="InterPro" id="IPR000485">
    <property type="entry name" value="AsnC-type_HTH_dom"/>
</dbReference>
<dbReference type="InterPro" id="IPR011008">
    <property type="entry name" value="Dimeric_a/b-barrel"/>
</dbReference>
<evidence type="ECO:0000259" key="4">
    <source>
        <dbReference type="PROSITE" id="PS50956"/>
    </source>
</evidence>
<comment type="caution">
    <text evidence="5">The sequence shown here is derived from an EMBL/GenBank/DDBJ whole genome shotgun (WGS) entry which is preliminary data.</text>
</comment>
<protein>
    <submittedName>
        <fullName evidence="5">AsnC family transcriptional regulator</fullName>
    </submittedName>
</protein>
<reference evidence="5 6" key="1">
    <citation type="submission" date="2023-03" db="EMBL/GenBank/DDBJ databases">
        <title>Draft genome sequence of Streptomyces sp. RB6PN23 isolated from peat swamp forest in Thailand.</title>
        <authorList>
            <person name="Klaysubun C."/>
            <person name="Duangmal K."/>
        </authorList>
    </citation>
    <scope>NUCLEOTIDE SEQUENCE [LARGE SCALE GENOMIC DNA]</scope>
    <source>
        <strain evidence="5 6">RB6PN23</strain>
    </source>
</reference>
<evidence type="ECO:0000256" key="3">
    <source>
        <dbReference type="ARBA" id="ARBA00023163"/>
    </source>
</evidence>
<dbReference type="PROSITE" id="PS50956">
    <property type="entry name" value="HTH_ASNC_2"/>
    <property type="match status" value="1"/>
</dbReference>
<keyword evidence="6" id="KW-1185">Reference proteome</keyword>
<accession>A0ABT5ZE38</accession>
<dbReference type="PANTHER" id="PTHR30154:SF34">
    <property type="entry name" value="TRANSCRIPTIONAL REGULATOR AZLB"/>
    <property type="match status" value="1"/>
</dbReference>
<dbReference type="InterPro" id="IPR019888">
    <property type="entry name" value="Tscrpt_reg_AsnC-like"/>
</dbReference>
<dbReference type="PANTHER" id="PTHR30154">
    <property type="entry name" value="LEUCINE-RESPONSIVE REGULATORY PROTEIN"/>
    <property type="match status" value="1"/>
</dbReference>